<name>A0A9W9KNM8_9EURO</name>
<dbReference type="RefSeq" id="XP_056479960.1">
    <property type="nucleotide sequence ID" value="XM_056612736.1"/>
</dbReference>
<accession>A0A9W9KNM8</accession>
<keyword evidence="3" id="KW-0804">Transcription</keyword>
<dbReference type="GeneID" id="81351715"/>
<comment type="caution">
    <text evidence="7">The sequence shown here is derived from an EMBL/GenBank/DDBJ whole genome shotgun (WGS) entry which is preliminary data.</text>
</comment>
<sequence>PWLIRLVCHYLEALLPQAPTQNDTQLATSAVGLLDGESTRKRKLKCSGDLTGCTRCVEKSIPCNYSVQKPMGRPPKKRTRSDDEGSEFPTQSNHNVWPSPEDSPPNGYSISSETYNATDAQHLCPQLFWQTGSHSPASQPSMPDLLAEDEDHNHSWRPDRLKNPNLPVPPSSSPWPDFSTVSEATAMPFPTPTNFLDATSLPLTPPMYTPSDSTPQCTCLSYLYLCLSHISSIASFPVNSHTLCSLYIAARTAQDVIRCESCPKVFATGVQNVMFTGTLLTVVADSWLRVYNSDPVELGIQSAPPEYVSIALQSEDPAQAWNSWLRQIVRRAVVGGSLSPEAGTRCSGQPDLLSLIREVENRQRRWHAPGQHPFEGYNPLKPGPLGPSPDEKPNGECDEKELLCLRVVGSARSVLARFQFEPEDFPGGVIPDDLQNKSN</sequence>
<feature type="domain" description="Zn(2)-C6 fungal-type" evidence="6">
    <location>
        <begin position="40"/>
        <end position="69"/>
    </location>
</feature>
<keyword evidence="1" id="KW-0805">Transcription regulation</keyword>
<feature type="compositionally biased region" description="Basic and acidic residues" evidence="5">
    <location>
        <begin position="151"/>
        <end position="162"/>
    </location>
</feature>
<feature type="non-terminal residue" evidence="7">
    <location>
        <position position="439"/>
    </location>
</feature>
<dbReference type="AlphaFoldDB" id="A0A9W9KNM8"/>
<evidence type="ECO:0000256" key="4">
    <source>
        <dbReference type="ARBA" id="ARBA00023242"/>
    </source>
</evidence>
<dbReference type="SUPFAM" id="SSF57701">
    <property type="entry name" value="Zn2/Cys6 DNA-binding domain"/>
    <property type="match status" value="1"/>
</dbReference>
<dbReference type="InterPro" id="IPR001138">
    <property type="entry name" value="Zn2Cys6_DnaBD"/>
</dbReference>
<feature type="region of interest" description="Disordered" evidence="5">
    <location>
        <begin position="130"/>
        <end position="176"/>
    </location>
</feature>
<dbReference type="Proteomes" id="UP001149074">
    <property type="component" value="Unassembled WGS sequence"/>
</dbReference>
<dbReference type="Gene3D" id="4.10.240.10">
    <property type="entry name" value="Zn(2)-C6 fungal-type DNA-binding domain"/>
    <property type="match status" value="1"/>
</dbReference>
<feature type="region of interest" description="Disordered" evidence="5">
    <location>
        <begin position="67"/>
        <end position="112"/>
    </location>
</feature>
<dbReference type="InterPro" id="IPR036864">
    <property type="entry name" value="Zn2-C6_fun-type_DNA-bd_sf"/>
</dbReference>
<dbReference type="CDD" id="cd00067">
    <property type="entry name" value="GAL4"/>
    <property type="match status" value="1"/>
</dbReference>
<keyword evidence="8" id="KW-1185">Reference proteome</keyword>
<keyword evidence="2" id="KW-0238">DNA-binding</keyword>
<feature type="compositionally biased region" description="Polar residues" evidence="5">
    <location>
        <begin position="130"/>
        <end position="141"/>
    </location>
</feature>
<reference evidence="7" key="1">
    <citation type="submission" date="2022-11" db="EMBL/GenBank/DDBJ databases">
        <authorList>
            <person name="Petersen C."/>
        </authorList>
    </citation>
    <scope>NUCLEOTIDE SEQUENCE</scope>
    <source>
        <strain evidence="7">IBT 30761</strain>
    </source>
</reference>
<dbReference type="EMBL" id="JAPQKI010000001">
    <property type="protein sequence ID" value="KAJ5112187.1"/>
    <property type="molecule type" value="Genomic_DNA"/>
</dbReference>
<dbReference type="OrthoDB" id="10261408at2759"/>
<proteinExistence type="predicted"/>
<dbReference type="Pfam" id="PF00172">
    <property type="entry name" value="Zn_clus"/>
    <property type="match status" value="1"/>
</dbReference>
<keyword evidence="4" id="KW-0539">Nucleus</keyword>
<organism evidence="7 8">
    <name type="scientific">Penicillium argentinense</name>
    <dbReference type="NCBI Taxonomy" id="1131581"/>
    <lineage>
        <taxon>Eukaryota</taxon>
        <taxon>Fungi</taxon>
        <taxon>Dikarya</taxon>
        <taxon>Ascomycota</taxon>
        <taxon>Pezizomycotina</taxon>
        <taxon>Eurotiomycetes</taxon>
        <taxon>Eurotiomycetidae</taxon>
        <taxon>Eurotiales</taxon>
        <taxon>Aspergillaceae</taxon>
        <taxon>Penicillium</taxon>
    </lineage>
</organism>
<evidence type="ECO:0000256" key="5">
    <source>
        <dbReference type="SAM" id="MobiDB-lite"/>
    </source>
</evidence>
<dbReference type="GO" id="GO:0000981">
    <property type="term" value="F:DNA-binding transcription factor activity, RNA polymerase II-specific"/>
    <property type="evidence" value="ECO:0007669"/>
    <property type="project" value="InterPro"/>
</dbReference>
<dbReference type="GO" id="GO:0008270">
    <property type="term" value="F:zinc ion binding"/>
    <property type="evidence" value="ECO:0007669"/>
    <property type="project" value="InterPro"/>
</dbReference>
<feature type="region of interest" description="Disordered" evidence="5">
    <location>
        <begin position="368"/>
        <end position="396"/>
    </location>
</feature>
<gene>
    <name evidence="7" type="ORF">N7532_000232</name>
</gene>
<evidence type="ECO:0000256" key="1">
    <source>
        <dbReference type="ARBA" id="ARBA00023015"/>
    </source>
</evidence>
<evidence type="ECO:0000313" key="7">
    <source>
        <dbReference type="EMBL" id="KAJ5112187.1"/>
    </source>
</evidence>
<evidence type="ECO:0000259" key="6">
    <source>
        <dbReference type="Pfam" id="PF00172"/>
    </source>
</evidence>
<evidence type="ECO:0000256" key="3">
    <source>
        <dbReference type="ARBA" id="ARBA00023163"/>
    </source>
</evidence>
<evidence type="ECO:0000256" key="2">
    <source>
        <dbReference type="ARBA" id="ARBA00023125"/>
    </source>
</evidence>
<dbReference type="GO" id="GO:0003677">
    <property type="term" value="F:DNA binding"/>
    <property type="evidence" value="ECO:0007669"/>
    <property type="project" value="UniProtKB-KW"/>
</dbReference>
<evidence type="ECO:0000313" key="8">
    <source>
        <dbReference type="Proteomes" id="UP001149074"/>
    </source>
</evidence>
<protein>
    <recommendedName>
        <fullName evidence="6">Zn(2)-C6 fungal-type domain-containing protein</fullName>
    </recommendedName>
</protein>
<reference evidence="7" key="2">
    <citation type="journal article" date="2023" name="IMA Fungus">
        <title>Comparative genomic study of the Penicillium genus elucidates a diverse pangenome and 15 lateral gene transfer events.</title>
        <authorList>
            <person name="Petersen C."/>
            <person name="Sorensen T."/>
            <person name="Nielsen M.R."/>
            <person name="Sondergaard T.E."/>
            <person name="Sorensen J.L."/>
            <person name="Fitzpatrick D.A."/>
            <person name="Frisvad J.C."/>
            <person name="Nielsen K.L."/>
        </authorList>
    </citation>
    <scope>NUCLEOTIDE SEQUENCE</scope>
    <source>
        <strain evidence="7">IBT 30761</strain>
    </source>
</reference>